<gene>
    <name evidence="12" type="ORF">J8A68_004984</name>
</gene>
<keyword evidence="6 8" id="KW-0505">Motor protein</keyword>
<proteinExistence type="inferred from homology"/>
<evidence type="ECO:0000256" key="4">
    <source>
        <dbReference type="ARBA" id="ARBA00023054"/>
    </source>
</evidence>
<feature type="region of interest" description="Actin-binding" evidence="8">
    <location>
        <begin position="632"/>
        <end position="654"/>
    </location>
</feature>
<dbReference type="PANTHER" id="PTHR13140">
    <property type="entry name" value="MYOSIN"/>
    <property type="match status" value="1"/>
</dbReference>
<dbReference type="CDD" id="cd01377">
    <property type="entry name" value="MYSc_class_II"/>
    <property type="match status" value="1"/>
</dbReference>
<sequence length="1890" mass="219558">MTAATSEEDGFITKNWVWIPDSDDLFTKGYVSDYLPDGKCKVIIMTNGKQSGERIVDQYLLENCNPTKFNKCQDMAELTHLNESSVVYNLYLRYLDDLIYTYSGLFLVAINPYKSLPIYDTHNLKKYHEHALERPPPHIYATAEGAYRNLLSNKKDQSILVTGESGAGKTENTKKIIQYLSSVTSKETHVIDHARHIDTKIVQANPILESFGNAKTIKNNNSSRFGKFIQIYFSHQGAITGANIDYYLLEKSRVVSQASHERNYHVFYQFLRGYDNLASLGLNKDISTYKYLPGQIDIPNVDDFKQFNLLVEAFKIMGFTTQETQFIYQLLAIILHLGNVDFTSWKSDQANFTEESPIDKIVELLGVSKQEFVDNLLRPKVKAGREMVTKSKRPSEVRFAIDAFAKYLYEKMFQFIITRINDNLRIENQDSNINDNFIGVLDIAGFEIFEINSFEQLCINYTNEKLQQFFNHHSFILEQSEYMREDIHWEFIDFGQDLQPTIDLIETRLPMGIFKLLDEECIMPNSSDQAFMEKLTSNFKNKHDKFSENKFKNGFIINHYAGKVEYNVDNWLQKNTDPVNQNILKLLPSSQNQLIVEMFNNDPHLFDPSFSPTKRQSSTKVKTASEKHKDQLKDLMQQLESTEPHFVRCILPNLNKKANQFDKKLVSAQLRCNGVLEGIRITRAGYPNRMQFDEFVQRYSVLVNSSSLTKTDKTNCQLILNESKLDRGTFKIGLTKIFFKNGILGKLEEMRDLCLKGIFTDLQRVIRGNISRIHMNKKIKQIQSAQVIARTMKTLDESKASSRWMELFLHIKPLLEESLKVLDLKEIKENLVEVSDKLKDTEKLNEYLNGTNEELKTKLVQLKEEMDKSSQLVKAKESNIAELNQKESEARVRISELETKIADLENASKGINQEKEKLKSKTVELSSQHEAKLRELDELSNQHSKAQKELSKAKLELSNHENVRHNLEEKISQLQSDLEKQSSEARVEITNLERLNKKLQSELDDKSRLLPQKDALTEEIATLKQTIFNHESKIFKQENLMTSLKADLKKHDSNKQRYESKIEEAKNKISLLKGKSERKSLEIDNYKNETRKLQQELEAIKSKMENSISLKKELEAFKQNEGKLLQEIESLKSDLSASKSLHETLDAEYEKLKFDYENIKRTKDEYGARLSSLNKQVDQLRQQKDELENEKENHPPHSGFNPQFKEEYAQMKLKLNEHSAALRKEKLEHKKVTEELSILKQKLSNGTFSNFEPSPTKRRSVSGGNTALLTEIEDLRLSLQQEQTNYQRAEAYAVELQKKLNKIQATRGINTSTDYEKKFKDSQSRISHLEDTIHGMLGSDGTAGPESDHSKRSSLLMRSDSSFTVHALQGASQDFVQIYQDITKTLKTTRDELATAKSEILRLKSLLRESEEELYEAKRENYRTSVADYENNIAQMKVKLENVTSRNSDLTSTIELYKNRSNKYFKKLEAAESAVQISKRHEEAATKEMEDLRHQLILVKEEVRASQILIKEFQKKTSELEESLSQKKFELDRAQSEINELKDKLDYHIKNYENKEVTDALREEIRTLHKDLNFKTETETTLIKENKQLQLDYEDTLRAKKHLQNELDEQLIQNDELETKVDELSNKVRKLEDEGFISERKIKSFMKQVSGLKELVEEVTVQRDNLLAEKEKLQENIYNLAADLENSNSELSQTKSTLDMLRTHLENQRADSEFMKSELNQSKMSSTSEFEDQQKLRKELLVTNEENFSLRKTNEELKTKVHNLEEKLYSNEQLKYWEEKVNELSQSLDKTLNEKQDAEKTVKGLERTVKSLEIRAENESQLAKRYNDENFDYQNKINYYKSNVDILHNENVEKDLQLKMLEREKGEMKTDMMLLQKEVLELRAKLGVDV</sequence>
<dbReference type="EMBL" id="JAGSYN010000218">
    <property type="protein sequence ID" value="KAG7661525.1"/>
    <property type="molecule type" value="Genomic_DNA"/>
</dbReference>
<dbReference type="PROSITE" id="PS51456">
    <property type="entry name" value="MYOSIN_MOTOR"/>
    <property type="match status" value="1"/>
</dbReference>
<keyword evidence="3 8" id="KW-0067">ATP-binding</keyword>
<keyword evidence="4 9" id="KW-0175">Coiled coil</keyword>
<reference evidence="12 13" key="1">
    <citation type="journal article" date="2021" name="DNA Res.">
        <title>Genome analysis of Candida subhashii reveals its hybrid nature and dual mitochondrial genome conformations.</title>
        <authorList>
            <person name="Mixao V."/>
            <person name="Hegedusova E."/>
            <person name="Saus E."/>
            <person name="Pryszcz L.P."/>
            <person name="Cillingova A."/>
            <person name="Nosek J."/>
            <person name="Gabaldon T."/>
        </authorList>
    </citation>
    <scope>NUCLEOTIDE SEQUENCE [LARGE SCALE GENOMIC DNA]</scope>
    <source>
        <strain evidence="12 13">CBS 10753</strain>
    </source>
</reference>
<evidence type="ECO:0000313" key="13">
    <source>
        <dbReference type="Proteomes" id="UP000694255"/>
    </source>
</evidence>
<feature type="compositionally biased region" description="Basic and acidic residues" evidence="10">
    <location>
        <begin position="1181"/>
        <end position="1195"/>
    </location>
</feature>
<dbReference type="Proteomes" id="UP000694255">
    <property type="component" value="Unassembled WGS sequence"/>
</dbReference>
<dbReference type="GO" id="GO:0005524">
    <property type="term" value="F:ATP binding"/>
    <property type="evidence" value="ECO:0007669"/>
    <property type="project" value="UniProtKB-UniRule"/>
</dbReference>
<evidence type="ECO:0000256" key="6">
    <source>
        <dbReference type="ARBA" id="ARBA00023175"/>
    </source>
</evidence>
<evidence type="ECO:0000259" key="11">
    <source>
        <dbReference type="PROSITE" id="PS51456"/>
    </source>
</evidence>
<feature type="coiled-coil region" evidence="9">
    <location>
        <begin position="1586"/>
        <end position="1690"/>
    </location>
</feature>
<evidence type="ECO:0000256" key="5">
    <source>
        <dbReference type="ARBA" id="ARBA00023123"/>
    </source>
</evidence>
<dbReference type="RefSeq" id="XP_049261758.1">
    <property type="nucleotide sequence ID" value="XM_049409000.1"/>
</dbReference>
<dbReference type="SMART" id="SM00242">
    <property type="entry name" value="MYSc"/>
    <property type="match status" value="1"/>
</dbReference>
<feature type="coiled-coil region" evidence="9">
    <location>
        <begin position="1747"/>
        <end position="1878"/>
    </location>
</feature>
<feature type="region of interest" description="Disordered" evidence="10">
    <location>
        <begin position="1178"/>
        <end position="1202"/>
    </location>
</feature>
<comment type="caution">
    <text evidence="12">The sequence shown here is derived from an EMBL/GenBank/DDBJ whole genome shotgun (WGS) entry which is preliminary data.</text>
</comment>
<evidence type="ECO:0000256" key="10">
    <source>
        <dbReference type="SAM" id="MobiDB-lite"/>
    </source>
</evidence>
<keyword evidence="7 8" id="KW-0009">Actin-binding</keyword>
<protein>
    <submittedName>
        <fullName evidence="12">MYO1</fullName>
    </submittedName>
</protein>
<dbReference type="GO" id="GO:0051015">
    <property type="term" value="F:actin filament binding"/>
    <property type="evidence" value="ECO:0007669"/>
    <property type="project" value="TreeGrafter"/>
</dbReference>
<feature type="coiled-coil region" evidence="9">
    <location>
        <begin position="1379"/>
        <end position="1551"/>
    </location>
</feature>
<keyword evidence="13" id="KW-1185">Reference proteome</keyword>
<accession>A0A8J5QP50</accession>
<evidence type="ECO:0000256" key="2">
    <source>
        <dbReference type="ARBA" id="ARBA00022741"/>
    </source>
</evidence>
<feature type="domain" description="Myosin motor" evidence="11">
    <location>
        <begin position="70"/>
        <end position="752"/>
    </location>
</feature>
<keyword evidence="5 8" id="KW-0518">Myosin</keyword>
<name>A0A8J5QP50_9ASCO</name>
<evidence type="ECO:0000256" key="7">
    <source>
        <dbReference type="ARBA" id="ARBA00023203"/>
    </source>
</evidence>
<dbReference type="InterPro" id="IPR001609">
    <property type="entry name" value="Myosin_head_motor_dom-like"/>
</dbReference>
<keyword evidence="2 8" id="KW-0547">Nucleotide-binding</keyword>
<feature type="binding site" evidence="8">
    <location>
        <begin position="163"/>
        <end position="170"/>
    </location>
    <ligand>
        <name>ATP</name>
        <dbReference type="ChEBI" id="CHEBI:30616"/>
    </ligand>
</feature>
<dbReference type="FunFam" id="1.20.120.720:FF:000001">
    <property type="entry name" value="Myosin heavy chain, muscle"/>
    <property type="match status" value="1"/>
</dbReference>
<dbReference type="GO" id="GO:0005737">
    <property type="term" value="C:cytoplasm"/>
    <property type="evidence" value="ECO:0007669"/>
    <property type="project" value="TreeGrafter"/>
</dbReference>
<evidence type="ECO:0000256" key="1">
    <source>
        <dbReference type="ARBA" id="ARBA00008314"/>
    </source>
</evidence>
<evidence type="ECO:0000313" key="12">
    <source>
        <dbReference type="EMBL" id="KAG7661525.1"/>
    </source>
</evidence>
<dbReference type="Pfam" id="PF00063">
    <property type="entry name" value="Myosin_head"/>
    <property type="match status" value="1"/>
</dbReference>
<comment type="similarity">
    <text evidence="1 8">Belongs to the TRAFAC class myosin-kinesin ATPase superfamily. Myosin family.</text>
</comment>
<dbReference type="GO" id="GO:0016459">
    <property type="term" value="C:myosin complex"/>
    <property type="evidence" value="ECO:0007669"/>
    <property type="project" value="UniProtKB-KW"/>
</dbReference>
<feature type="region of interest" description="Disordered" evidence="10">
    <location>
        <begin position="1334"/>
        <end position="1353"/>
    </location>
</feature>
<dbReference type="GO" id="GO:0000146">
    <property type="term" value="F:microfilament motor activity"/>
    <property type="evidence" value="ECO:0007669"/>
    <property type="project" value="TreeGrafter"/>
</dbReference>
<dbReference type="PANTHER" id="PTHR13140:SF857">
    <property type="entry name" value="MYOSIN-11"/>
    <property type="match status" value="1"/>
</dbReference>
<evidence type="ECO:0000256" key="9">
    <source>
        <dbReference type="SAM" id="Coils"/>
    </source>
</evidence>
<dbReference type="GO" id="GO:0016020">
    <property type="term" value="C:membrane"/>
    <property type="evidence" value="ECO:0007669"/>
    <property type="project" value="TreeGrafter"/>
</dbReference>
<evidence type="ECO:0000256" key="8">
    <source>
        <dbReference type="PROSITE-ProRule" id="PRU00782"/>
    </source>
</evidence>
<dbReference type="GO" id="GO:0007015">
    <property type="term" value="P:actin filament organization"/>
    <property type="evidence" value="ECO:0007669"/>
    <property type="project" value="TreeGrafter"/>
</dbReference>
<organism evidence="12 13">
    <name type="scientific">[Candida] subhashii</name>
    <dbReference type="NCBI Taxonomy" id="561895"/>
    <lineage>
        <taxon>Eukaryota</taxon>
        <taxon>Fungi</taxon>
        <taxon>Dikarya</taxon>
        <taxon>Ascomycota</taxon>
        <taxon>Saccharomycotina</taxon>
        <taxon>Pichiomycetes</taxon>
        <taxon>Debaryomycetaceae</taxon>
        <taxon>Spathaspora</taxon>
    </lineage>
</organism>
<evidence type="ECO:0000256" key="3">
    <source>
        <dbReference type="ARBA" id="ARBA00022840"/>
    </source>
</evidence>
<feature type="compositionally biased region" description="Polar residues" evidence="10">
    <location>
        <begin position="610"/>
        <end position="622"/>
    </location>
</feature>
<dbReference type="OrthoDB" id="6108017at2759"/>
<dbReference type="GeneID" id="73471784"/>
<feature type="region of interest" description="Disordered" evidence="10">
    <location>
        <begin position="607"/>
        <end position="627"/>
    </location>
</feature>